<reference evidence="13 14" key="1">
    <citation type="submission" date="2016-09" db="EMBL/GenBank/DDBJ databases">
        <title>Alteromonas lipolytica, a new species isolated from sea water.</title>
        <authorList>
            <person name="Wu Y.-H."/>
            <person name="Cheng H."/>
            <person name="Xu X.-W."/>
        </authorList>
    </citation>
    <scope>NUCLEOTIDE SEQUENCE [LARGE SCALE GENOMIC DNA]</scope>
    <source>
        <strain evidence="13 14">JW12</strain>
    </source>
</reference>
<dbReference type="InterPro" id="IPR039426">
    <property type="entry name" value="TonB-dep_rcpt-like"/>
</dbReference>
<gene>
    <name evidence="13" type="ORF">BFC17_04320</name>
</gene>
<feature type="chain" id="PRO_5009214228" description="TonB-dependent receptor" evidence="10">
    <location>
        <begin position="27"/>
        <end position="901"/>
    </location>
</feature>
<feature type="domain" description="TonB-dependent receptor-like beta-barrel" evidence="11">
    <location>
        <begin position="375"/>
        <end position="861"/>
    </location>
</feature>
<keyword evidence="6 8" id="KW-0472">Membrane</keyword>
<feature type="signal peptide" evidence="10">
    <location>
        <begin position="1"/>
        <end position="26"/>
    </location>
</feature>
<dbReference type="Gene3D" id="2.170.130.10">
    <property type="entry name" value="TonB-dependent receptor, plug domain"/>
    <property type="match status" value="1"/>
</dbReference>
<keyword evidence="7 8" id="KW-0998">Cell outer membrane</keyword>
<dbReference type="EMBL" id="MJIC01000015">
    <property type="protein sequence ID" value="OFI33492.1"/>
    <property type="molecule type" value="Genomic_DNA"/>
</dbReference>
<accession>A0A1E8FC44</accession>
<evidence type="ECO:0000256" key="6">
    <source>
        <dbReference type="ARBA" id="ARBA00023136"/>
    </source>
</evidence>
<evidence type="ECO:0000256" key="9">
    <source>
        <dbReference type="RuleBase" id="RU003357"/>
    </source>
</evidence>
<evidence type="ECO:0000256" key="7">
    <source>
        <dbReference type="ARBA" id="ARBA00023237"/>
    </source>
</evidence>
<feature type="domain" description="TonB-dependent receptor plug" evidence="12">
    <location>
        <begin position="64"/>
        <end position="174"/>
    </location>
</feature>
<dbReference type="Pfam" id="PF07715">
    <property type="entry name" value="Plug"/>
    <property type="match status" value="1"/>
</dbReference>
<dbReference type="Gene3D" id="2.40.170.20">
    <property type="entry name" value="TonB-dependent receptor, beta-barrel domain"/>
    <property type="match status" value="1"/>
</dbReference>
<name>A0A1E8FC44_9ALTE</name>
<evidence type="ECO:0000256" key="2">
    <source>
        <dbReference type="ARBA" id="ARBA00022448"/>
    </source>
</evidence>
<keyword evidence="14" id="KW-1185">Reference proteome</keyword>
<dbReference type="OrthoDB" id="176248at2"/>
<dbReference type="InterPro" id="IPR012910">
    <property type="entry name" value="Plug_dom"/>
</dbReference>
<dbReference type="RefSeq" id="WP_070177868.1">
    <property type="nucleotide sequence ID" value="NZ_BMJR01000002.1"/>
</dbReference>
<sequence length="901" mass="96809">MKFTRSTLCTSILAILAAAHSATGMAAQQDTQEQPTDEETEVITVSFTGTSIRGAAPVGSSLIELDRSTIDNSGSINTVDILRETPQVFSLGVNDASRNGNGGSSNIVYGNAVNIRGIGPYATLTLLNGRRMVPQGSIGATVDPSTIPSIALKRVEIIADGASAIYGSDAVAGVANLILRRNVEGAEVQAQYGTGSDYNEYQIGAIAGKTWDSGQVTVAFQNSYRSKLEGRDRDFYRADQTDQGGGDYRVTSCSPGNLYLGGETYAIPAGGATADNLVAGTLNRCDIATNYTDLLPELEFLSGVITYNQDITDNLSFFTDVLMTRRDGQRDRTPNGSTFAVPETNAFFVAPAGVPLDPCPASSGVGADVGCVRVDYSFDQPVSSTYNTETWQITSGIDYLLPGDWLLNAFVTYGENTEDTFEEFRGINTAALVPALSSSDPNTALNLFNTSATNPAVIDDVLNSHFVPNSEGKLFEVGAKVDGTLFSLPGGDMKLAAGVNYVENDVTLMNGRGPRENIAFRDNPLSRDVTSFFTELYVPLIGDGNSMPGVQSLVLNIAGRIDDYSDVGRTENPKLGLDWEVNDNLAFHASYGESFRAPLLTQVYSPSGSNFYAQNYYDPTVDAVVRGVAFTGNNLDLVPETAETFSLGIDYKFEALPGATMSINYFDVVYEGQISGQLANLNILRQEDVYGSLILRGEAATARVNELIASGTRVLGPVDDVLNTPVLIDGRGNNLGTTETSGIDFSVSVPFQTDVGDFKATVMGTWFESYKVAQTPTSPLVDEVNHIEYPMRLRTRSSISWMRDGWHLIGYANYINDYTNTYTGDSIDSFTTYEFSATYTFDGSMGDFTKDLKVGLFIRNLTDEEPPFVDIAPSLSGGGGYDPQVANPIGRVATLSVSKAF</sequence>
<dbReference type="STRING" id="1856405.BFC17_04320"/>
<evidence type="ECO:0000256" key="1">
    <source>
        <dbReference type="ARBA" id="ARBA00004571"/>
    </source>
</evidence>
<dbReference type="Pfam" id="PF00593">
    <property type="entry name" value="TonB_dep_Rec_b-barrel"/>
    <property type="match status" value="1"/>
</dbReference>
<keyword evidence="10" id="KW-0732">Signal</keyword>
<dbReference type="Proteomes" id="UP000176037">
    <property type="component" value="Unassembled WGS sequence"/>
</dbReference>
<evidence type="ECO:0008006" key="15">
    <source>
        <dbReference type="Google" id="ProtNLM"/>
    </source>
</evidence>
<dbReference type="PROSITE" id="PS52016">
    <property type="entry name" value="TONB_DEPENDENT_REC_3"/>
    <property type="match status" value="1"/>
</dbReference>
<dbReference type="AlphaFoldDB" id="A0A1E8FC44"/>
<comment type="caution">
    <text evidence="13">The sequence shown here is derived from an EMBL/GenBank/DDBJ whole genome shotgun (WGS) entry which is preliminary data.</text>
</comment>
<dbReference type="InterPro" id="IPR037066">
    <property type="entry name" value="Plug_dom_sf"/>
</dbReference>
<evidence type="ECO:0000256" key="3">
    <source>
        <dbReference type="ARBA" id="ARBA00022452"/>
    </source>
</evidence>
<evidence type="ECO:0000256" key="10">
    <source>
        <dbReference type="SAM" id="SignalP"/>
    </source>
</evidence>
<dbReference type="PANTHER" id="PTHR47234">
    <property type="match status" value="1"/>
</dbReference>
<evidence type="ECO:0000256" key="4">
    <source>
        <dbReference type="ARBA" id="ARBA00022692"/>
    </source>
</evidence>
<evidence type="ECO:0000256" key="8">
    <source>
        <dbReference type="PROSITE-ProRule" id="PRU01360"/>
    </source>
</evidence>
<dbReference type="PANTHER" id="PTHR47234:SF2">
    <property type="entry name" value="TONB-DEPENDENT RECEPTOR"/>
    <property type="match status" value="1"/>
</dbReference>
<proteinExistence type="inferred from homology"/>
<comment type="similarity">
    <text evidence="8 9">Belongs to the TonB-dependent receptor family.</text>
</comment>
<dbReference type="InterPro" id="IPR036942">
    <property type="entry name" value="Beta-barrel_TonB_sf"/>
</dbReference>
<protein>
    <recommendedName>
        <fullName evidence="15">TonB-dependent receptor</fullName>
    </recommendedName>
</protein>
<evidence type="ECO:0000259" key="12">
    <source>
        <dbReference type="Pfam" id="PF07715"/>
    </source>
</evidence>
<dbReference type="InterPro" id="IPR000531">
    <property type="entry name" value="Beta-barrel_TonB"/>
</dbReference>
<dbReference type="GO" id="GO:0009279">
    <property type="term" value="C:cell outer membrane"/>
    <property type="evidence" value="ECO:0007669"/>
    <property type="project" value="UniProtKB-SubCell"/>
</dbReference>
<comment type="subcellular location">
    <subcellularLocation>
        <location evidence="1 8">Cell outer membrane</location>
        <topology evidence="1 8">Multi-pass membrane protein</topology>
    </subcellularLocation>
</comment>
<evidence type="ECO:0000313" key="13">
    <source>
        <dbReference type="EMBL" id="OFI33492.1"/>
    </source>
</evidence>
<keyword evidence="3 8" id="KW-1134">Transmembrane beta strand</keyword>
<evidence type="ECO:0000256" key="5">
    <source>
        <dbReference type="ARBA" id="ARBA00023077"/>
    </source>
</evidence>
<evidence type="ECO:0000313" key="14">
    <source>
        <dbReference type="Proteomes" id="UP000176037"/>
    </source>
</evidence>
<dbReference type="SUPFAM" id="SSF56935">
    <property type="entry name" value="Porins"/>
    <property type="match status" value="1"/>
</dbReference>
<evidence type="ECO:0000259" key="11">
    <source>
        <dbReference type="Pfam" id="PF00593"/>
    </source>
</evidence>
<keyword evidence="2 8" id="KW-0813">Transport</keyword>
<keyword evidence="5 9" id="KW-0798">TonB box</keyword>
<keyword evidence="4 8" id="KW-0812">Transmembrane</keyword>
<organism evidence="13 14">
    <name type="scientific">Alteromonas lipolytica</name>
    <dbReference type="NCBI Taxonomy" id="1856405"/>
    <lineage>
        <taxon>Bacteria</taxon>
        <taxon>Pseudomonadati</taxon>
        <taxon>Pseudomonadota</taxon>
        <taxon>Gammaproteobacteria</taxon>
        <taxon>Alteromonadales</taxon>
        <taxon>Alteromonadaceae</taxon>
        <taxon>Alteromonas/Salinimonas group</taxon>
        <taxon>Alteromonas</taxon>
    </lineage>
</organism>